<sequence length="132" mass="13944">MALMRVSEPSSAAASFSRELQDGAERLATAGFKLEIYTDHNVDALPSAISDALGKITREALNNMEQFGDSGEPAEVTVSAGEHRIAVAFRNVTGQDEPAGSRPERRGSSGCGTVPRPSAALWRPACRTATGR</sequence>
<protein>
    <submittedName>
        <fullName evidence="2">Uncharacterized protein</fullName>
    </submittedName>
</protein>
<dbReference type="InterPro" id="IPR036890">
    <property type="entry name" value="HATPase_C_sf"/>
</dbReference>
<evidence type="ECO:0000256" key="1">
    <source>
        <dbReference type="SAM" id="MobiDB-lite"/>
    </source>
</evidence>
<name>A0A344UQB7_9ACTN</name>
<organism evidence="2 3">
    <name type="scientific">Acidipropionibacterium virtanenii</name>
    <dbReference type="NCBI Taxonomy" id="2057246"/>
    <lineage>
        <taxon>Bacteria</taxon>
        <taxon>Bacillati</taxon>
        <taxon>Actinomycetota</taxon>
        <taxon>Actinomycetes</taxon>
        <taxon>Propionibacteriales</taxon>
        <taxon>Propionibacteriaceae</taxon>
        <taxon>Acidipropionibacterium</taxon>
    </lineage>
</organism>
<feature type="region of interest" description="Disordered" evidence="1">
    <location>
        <begin position="91"/>
        <end position="132"/>
    </location>
</feature>
<dbReference type="Gene3D" id="3.30.565.10">
    <property type="entry name" value="Histidine kinase-like ATPase, C-terminal domain"/>
    <property type="match status" value="1"/>
</dbReference>
<reference evidence="2 3" key="1">
    <citation type="submission" date="2017-12" db="EMBL/GenBank/DDBJ databases">
        <title>The whole genome sequence of the Acidipropionibacterium virtanenii sp. nov. type strain JS278.</title>
        <authorList>
            <person name="Laine P."/>
            <person name="Deptula P."/>
            <person name="Varmanen P."/>
            <person name="Auvinen P."/>
        </authorList>
    </citation>
    <scope>NUCLEOTIDE SEQUENCE [LARGE SCALE GENOMIC DNA]</scope>
    <source>
        <strain evidence="2 3">JS278</strain>
    </source>
</reference>
<evidence type="ECO:0000313" key="2">
    <source>
        <dbReference type="EMBL" id="AXE37465.1"/>
    </source>
</evidence>
<proteinExistence type="predicted"/>
<keyword evidence="3" id="KW-1185">Reference proteome</keyword>
<dbReference type="AlphaFoldDB" id="A0A344UQB7"/>
<evidence type="ECO:0000313" key="3">
    <source>
        <dbReference type="Proteomes" id="UP000251995"/>
    </source>
</evidence>
<dbReference type="Proteomes" id="UP000251995">
    <property type="component" value="Chromosome"/>
</dbReference>
<dbReference type="KEGG" id="acij:JS278_00268"/>
<dbReference type="EMBL" id="CP025198">
    <property type="protein sequence ID" value="AXE37465.1"/>
    <property type="molecule type" value="Genomic_DNA"/>
</dbReference>
<gene>
    <name evidence="2" type="ORF">JS278_00268</name>
</gene>
<accession>A0A344UQB7</accession>